<accession>A0A9W4GF43</accession>
<evidence type="ECO:0000256" key="8">
    <source>
        <dbReference type="ARBA" id="ARBA00022622"/>
    </source>
</evidence>
<reference evidence="20" key="1">
    <citation type="submission" date="2020-10" db="EMBL/GenBank/DDBJ databases">
        <authorList>
            <person name="Muller C M."/>
        </authorList>
    </citation>
    <scope>NUCLEOTIDE SEQUENCE</scope>
    <source>
        <strain evidence="20">THUN-12</strain>
    </source>
</reference>
<dbReference type="GO" id="GO:0098552">
    <property type="term" value="C:side of membrane"/>
    <property type="evidence" value="ECO:0007669"/>
    <property type="project" value="UniProtKB-KW"/>
</dbReference>
<evidence type="ECO:0000256" key="7">
    <source>
        <dbReference type="ARBA" id="ARBA00022525"/>
    </source>
</evidence>
<dbReference type="EC" id="3.2.1.39" evidence="5"/>
<evidence type="ECO:0000256" key="13">
    <source>
        <dbReference type="ARBA" id="ARBA00023277"/>
    </source>
</evidence>
<comment type="catalytic activity">
    <reaction evidence="1">
        <text>Hydrolysis of (1-&gt;3)-beta-D-glucosidic linkages in (1-&gt;3)-beta-D-glucans.</text>
        <dbReference type="EC" id="3.2.1.39"/>
    </reaction>
</comment>
<dbReference type="InterPro" id="IPR000490">
    <property type="entry name" value="Glyco_hydro_17"/>
</dbReference>
<keyword evidence="15" id="KW-0961">Cell wall biogenesis/degradation</keyword>
<evidence type="ECO:0000256" key="5">
    <source>
        <dbReference type="ARBA" id="ARBA00012780"/>
    </source>
</evidence>
<feature type="compositionally biased region" description="Low complexity" evidence="18">
    <location>
        <begin position="342"/>
        <end position="359"/>
    </location>
</feature>
<dbReference type="GO" id="GO:0009986">
    <property type="term" value="C:cell surface"/>
    <property type="evidence" value="ECO:0007669"/>
    <property type="project" value="TreeGrafter"/>
</dbReference>
<evidence type="ECO:0000256" key="10">
    <source>
        <dbReference type="ARBA" id="ARBA00022801"/>
    </source>
</evidence>
<dbReference type="PANTHER" id="PTHR16631:SF13">
    <property type="entry name" value="GLUCAN ENDO-1,3-BETA-GLUCOSIDASE EGLC-RELATED"/>
    <property type="match status" value="1"/>
</dbReference>
<dbReference type="AlphaFoldDB" id="A0A9W4GF43"/>
<keyword evidence="13" id="KW-0119">Carbohydrate metabolism</keyword>
<dbReference type="InterPro" id="IPR050732">
    <property type="entry name" value="Beta-glucan_modifiers"/>
</dbReference>
<evidence type="ECO:0000313" key="21">
    <source>
        <dbReference type="Proteomes" id="UP000683417"/>
    </source>
</evidence>
<keyword evidence="6" id="KW-1003">Cell membrane</keyword>
<keyword evidence="11" id="KW-0472">Membrane</keyword>
<comment type="subcellular location">
    <subcellularLocation>
        <location evidence="2">Cell membrane</location>
        <topology evidence="2">Lipid-anchor</topology>
        <topology evidence="2">GPI-anchor</topology>
    </subcellularLocation>
    <subcellularLocation>
        <location evidence="3">Secreted</location>
    </subcellularLocation>
</comment>
<evidence type="ECO:0000256" key="3">
    <source>
        <dbReference type="ARBA" id="ARBA00004613"/>
    </source>
</evidence>
<dbReference type="GO" id="GO:0071555">
    <property type="term" value="P:cell wall organization"/>
    <property type="evidence" value="ECO:0007669"/>
    <property type="project" value="UniProtKB-KW"/>
</dbReference>
<evidence type="ECO:0000256" key="4">
    <source>
        <dbReference type="ARBA" id="ARBA00008773"/>
    </source>
</evidence>
<evidence type="ECO:0000256" key="2">
    <source>
        <dbReference type="ARBA" id="ARBA00004609"/>
    </source>
</evidence>
<keyword evidence="12" id="KW-0325">Glycoprotein</keyword>
<evidence type="ECO:0000256" key="9">
    <source>
        <dbReference type="ARBA" id="ARBA00022729"/>
    </source>
</evidence>
<feature type="chain" id="PRO_5040735674" description="glucan endo-1,3-beta-D-glucosidase" evidence="19">
    <location>
        <begin position="19"/>
        <end position="437"/>
    </location>
</feature>
<feature type="region of interest" description="Disordered" evidence="18">
    <location>
        <begin position="308"/>
        <end position="408"/>
    </location>
</feature>
<gene>
    <name evidence="20" type="ORF">BGTH12_LOCUS4540</name>
</gene>
<evidence type="ECO:0000256" key="15">
    <source>
        <dbReference type="ARBA" id="ARBA00023316"/>
    </source>
</evidence>
<evidence type="ECO:0000256" key="1">
    <source>
        <dbReference type="ARBA" id="ARBA00000382"/>
    </source>
</evidence>
<name>A0A9W4GF43_BLUGR</name>
<keyword evidence="9 19" id="KW-0732">Signal</keyword>
<feature type="compositionally biased region" description="Polar residues" evidence="18">
    <location>
        <begin position="308"/>
        <end position="341"/>
    </location>
</feature>
<dbReference type="GO" id="GO:0000272">
    <property type="term" value="P:polysaccharide catabolic process"/>
    <property type="evidence" value="ECO:0007669"/>
    <property type="project" value="UniProtKB-KW"/>
</dbReference>
<dbReference type="Proteomes" id="UP000683417">
    <property type="component" value="Unassembled WGS sequence"/>
</dbReference>
<dbReference type="EMBL" id="CAJHIT010000007">
    <property type="protein sequence ID" value="CAD6503182.1"/>
    <property type="molecule type" value="Genomic_DNA"/>
</dbReference>
<dbReference type="GO" id="GO:0005576">
    <property type="term" value="C:extracellular region"/>
    <property type="evidence" value="ECO:0007669"/>
    <property type="project" value="UniProtKB-SubCell"/>
</dbReference>
<keyword evidence="14" id="KW-0449">Lipoprotein</keyword>
<feature type="signal peptide" evidence="19">
    <location>
        <begin position="1"/>
        <end position="18"/>
    </location>
</feature>
<organism evidence="20 21">
    <name type="scientific">Blumeria graminis f. sp. triticale</name>
    <dbReference type="NCBI Taxonomy" id="1689686"/>
    <lineage>
        <taxon>Eukaryota</taxon>
        <taxon>Fungi</taxon>
        <taxon>Dikarya</taxon>
        <taxon>Ascomycota</taxon>
        <taxon>Pezizomycotina</taxon>
        <taxon>Leotiomycetes</taxon>
        <taxon>Erysiphales</taxon>
        <taxon>Erysiphaceae</taxon>
        <taxon>Blumeria</taxon>
    </lineage>
</organism>
<keyword evidence="8" id="KW-0336">GPI-anchor</keyword>
<comment type="caution">
    <text evidence="20">The sequence shown here is derived from an EMBL/GenBank/DDBJ whole genome shotgun (WGS) entry which is preliminary data.</text>
</comment>
<keyword evidence="7" id="KW-0964">Secreted</keyword>
<comment type="similarity">
    <text evidence="4 17">Belongs to the glycosyl hydrolase 17 family.</text>
</comment>
<dbReference type="GO" id="GO:0009277">
    <property type="term" value="C:fungal-type cell wall"/>
    <property type="evidence" value="ECO:0007669"/>
    <property type="project" value="TreeGrafter"/>
</dbReference>
<evidence type="ECO:0000256" key="18">
    <source>
        <dbReference type="SAM" id="MobiDB-lite"/>
    </source>
</evidence>
<protein>
    <recommendedName>
        <fullName evidence="5">glucan endo-1,3-beta-D-glucosidase</fullName>
        <ecNumber evidence="5">3.2.1.39</ecNumber>
    </recommendedName>
</protein>
<evidence type="ECO:0000256" key="6">
    <source>
        <dbReference type="ARBA" id="ARBA00022475"/>
    </source>
</evidence>
<evidence type="ECO:0000256" key="19">
    <source>
        <dbReference type="SAM" id="SignalP"/>
    </source>
</evidence>
<evidence type="ECO:0000256" key="11">
    <source>
        <dbReference type="ARBA" id="ARBA00023136"/>
    </source>
</evidence>
<keyword evidence="16" id="KW-0624">Polysaccharide degradation</keyword>
<dbReference type="Pfam" id="PF00332">
    <property type="entry name" value="Glyco_hydro_17"/>
    <property type="match status" value="1"/>
</dbReference>
<dbReference type="GO" id="GO:0042973">
    <property type="term" value="F:glucan endo-1,3-beta-D-glucosidase activity"/>
    <property type="evidence" value="ECO:0007669"/>
    <property type="project" value="UniProtKB-EC"/>
</dbReference>
<evidence type="ECO:0000256" key="12">
    <source>
        <dbReference type="ARBA" id="ARBA00023180"/>
    </source>
</evidence>
<keyword evidence="10" id="KW-0378">Hydrolase</keyword>
<evidence type="ECO:0000313" key="20">
    <source>
        <dbReference type="EMBL" id="CAD6503182.1"/>
    </source>
</evidence>
<evidence type="ECO:0000256" key="16">
    <source>
        <dbReference type="ARBA" id="ARBA00023326"/>
    </source>
</evidence>
<feature type="compositionally biased region" description="Polar residues" evidence="18">
    <location>
        <begin position="391"/>
        <end position="408"/>
    </location>
</feature>
<dbReference type="GO" id="GO:0005886">
    <property type="term" value="C:plasma membrane"/>
    <property type="evidence" value="ECO:0007669"/>
    <property type="project" value="UniProtKB-SubCell"/>
</dbReference>
<dbReference type="PANTHER" id="PTHR16631">
    <property type="entry name" value="GLUCAN 1,3-BETA-GLUCOSIDASE"/>
    <property type="match status" value="1"/>
</dbReference>
<sequence length="437" mass="44694">MRHSILVAMLASLASSNAVFQGFNYGATKSDGYTVRAQSDFQTLFHRARNLPGTSGFTSARLYTTVQGGTTNEPTSAIPAAISENTSLLLGLWASAGPETMNNEITALKSAIAQYGTSFTKLVAGISVGSEDLYRISPQGVESKSNVGAEPSAIANYMSQVRSALAGTALSGTPIGHVDTWTAWVNGSNQEVVDASDWIGVDAYPYFESTQANGVENGATLFNKAMDATRNAAKGKPLWITETGWPVGGPKSGAAETGSTNAKSYWDQVGCPNFGTVNTWWYTLDDTDGSTSPGEQFGVVKGDTPNFDLSCSKQTSDLDSGATSASSPNSTGSDLTNGTVISPSTGNSTRSSPSSGLTPDKGSGGRPTGISGLKPTGTSGAQPTGGAGFKPNNSVIDIGTPSATKTGNLGTETQNAAALVSGSMIGVVGALVFGLVI</sequence>
<evidence type="ECO:0000256" key="17">
    <source>
        <dbReference type="RuleBase" id="RU004335"/>
    </source>
</evidence>
<evidence type="ECO:0000256" key="14">
    <source>
        <dbReference type="ARBA" id="ARBA00023288"/>
    </source>
</evidence>
<proteinExistence type="inferred from homology"/>